<dbReference type="InterPro" id="IPR011049">
    <property type="entry name" value="Serralysin-like_metalloprot_C"/>
</dbReference>
<dbReference type="GO" id="GO:0090729">
    <property type="term" value="F:toxin activity"/>
    <property type="evidence" value="ECO:0007669"/>
    <property type="project" value="UniProtKB-KW"/>
</dbReference>
<dbReference type="SMART" id="SM00112">
    <property type="entry name" value="CA"/>
    <property type="match status" value="1"/>
</dbReference>
<feature type="domain" description="Cadherin" evidence="10">
    <location>
        <begin position="480"/>
        <end position="574"/>
    </location>
</feature>
<dbReference type="Pfam" id="PF00353">
    <property type="entry name" value="HemolysinCabind"/>
    <property type="match status" value="10"/>
</dbReference>
<keyword evidence="4" id="KW-0800">Toxin</keyword>
<dbReference type="Gene3D" id="2.60.40.60">
    <property type="entry name" value="Cadherins"/>
    <property type="match status" value="1"/>
</dbReference>
<evidence type="ECO:0000256" key="1">
    <source>
        <dbReference type="ARBA" id="ARBA00004370"/>
    </source>
</evidence>
<dbReference type="PANTHER" id="PTHR38340">
    <property type="entry name" value="S-LAYER PROTEIN"/>
    <property type="match status" value="1"/>
</dbReference>
<evidence type="ECO:0000256" key="5">
    <source>
        <dbReference type="ARBA" id="ARBA00022737"/>
    </source>
</evidence>
<proteinExistence type="predicted"/>
<dbReference type="PROSITE" id="PS50268">
    <property type="entry name" value="CADHERIN_2"/>
    <property type="match status" value="2"/>
</dbReference>
<dbReference type="InterPro" id="IPR015919">
    <property type="entry name" value="Cadherin-like_sf"/>
</dbReference>
<keyword evidence="5" id="KW-0677">Repeat</keyword>
<evidence type="ECO:0000313" key="12">
    <source>
        <dbReference type="Proteomes" id="UP000195667"/>
    </source>
</evidence>
<dbReference type="PROSITE" id="PS00330">
    <property type="entry name" value="HEMOLYSIN_CALCIUM"/>
    <property type="match status" value="9"/>
</dbReference>
<dbReference type="EMBL" id="FUKI01000120">
    <property type="protein sequence ID" value="SJM93542.1"/>
    <property type="molecule type" value="Genomic_DNA"/>
</dbReference>
<keyword evidence="3" id="KW-0964">Secreted</keyword>
<evidence type="ECO:0000256" key="2">
    <source>
        <dbReference type="ARBA" id="ARBA00004613"/>
    </source>
</evidence>
<protein>
    <recommendedName>
        <fullName evidence="10">Cadherin domain-containing protein</fullName>
    </recommendedName>
</protein>
<dbReference type="Gene3D" id="2.60.40.10">
    <property type="entry name" value="Immunoglobulins"/>
    <property type="match status" value="1"/>
</dbReference>
<keyword evidence="8" id="KW-0472">Membrane</keyword>
<dbReference type="GO" id="GO:0007156">
    <property type="term" value="P:homophilic cell adhesion via plasma membrane adhesion molecules"/>
    <property type="evidence" value="ECO:0007669"/>
    <property type="project" value="InterPro"/>
</dbReference>
<evidence type="ECO:0000256" key="8">
    <source>
        <dbReference type="ARBA" id="ARBA00023136"/>
    </source>
</evidence>
<dbReference type="SUPFAM" id="SSF49313">
    <property type="entry name" value="Cadherin-like"/>
    <property type="match status" value="1"/>
</dbReference>
<dbReference type="SUPFAM" id="SSF51120">
    <property type="entry name" value="beta-Roll"/>
    <property type="match status" value="7"/>
</dbReference>
<evidence type="ECO:0000313" key="11">
    <source>
        <dbReference type="EMBL" id="SJM93542.1"/>
    </source>
</evidence>
<dbReference type="InterPro" id="IPR018511">
    <property type="entry name" value="Hemolysin-typ_Ca-bd_CS"/>
</dbReference>
<evidence type="ECO:0000256" key="7">
    <source>
        <dbReference type="ARBA" id="ARBA00023026"/>
    </source>
</evidence>
<feature type="compositionally biased region" description="Polar residues" evidence="9">
    <location>
        <begin position="253"/>
        <end position="268"/>
    </location>
</feature>
<dbReference type="CDD" id="cd11304">
    <property type="entry name" value="Cadherin_repeat"/>
    <property type="match status" value="1"/>
</dbReference>
<keyword evidence="7" id="KW-0843">Virulence</keyword>
<dbReference type="GO" id="GO:0005576">
    <property type="term" value="C:extracellular region"/>
    <property type="evidence" value="ECO:0007669"/>
    <property type="project" value="UniProtKB-SubCell"/>
</dbReference>
<keyword evidence="12" id="KW-1185">Reference proteome</keyword>
<reference evidence="12" key="1">
    <citation type="submission" date="2017-02" db="EMBL/GenBank/DDBJ databases">
        <authorList>
            <person name="Daims H."/>
        </authorList>
    </citation>
    <scope>NUCLEOTIDE SEQUENCE [LARGE SCALE GENOMIC DNA]</scope>
</reference>
<evidence type="ECO:0000256" key="9">
    <source>
        <dbReference type="SAM" id="MobiDB-lite"/>
    </source>
</evidence>
<sequence>MSNRIVFIDPRVSDYQSLIADLPAGTEVVVLDANRDGVEQIAQALQGKSNLDAIDIVSHGASGAVYLGSSILDSYSIAGYANQLADVGSHLGADGDILLYGCNVAAGDVGQAFINQLAQATGADVTASTNLTGHSALGGDWLLESSTGAIDAQSIQAAGFVGVLATTPTDGDDTITGTVNNETIYALAGNDNVDGGAGDDFIYGDAGADTLKGNFGNDTLYGGIGNDTLDGGAGNDTLDGGVDDDILKDYEGGSNTLSGGAGNDNISVNGDGGGTNNTLNGNEDNDTIYAQFWSNNNTVALNGGTGNDLISLAFHGNSNNAEIDAGAGDDVIVVTPSIAGSIKITTGSGTDQIGLESAFRASPIIITDFSVTNTGNGIDKINLGNTANTNTNTGILTALENWDGQDPFAGGFLRLVQNGVDTLLQGDIDGKGTYNTWETLVTLQNTTASDFTAANFSPSYTPITVVINHAATDITLSANSVIENTAVGTGILVGTINITDLDASGNSNVLTLTGTDASLFEIRNGVELFYTGSSPDFEDRDSYNITATSTDGTLTYSQNLTVNVTDVADDAPNTWIGTEGNDNKVGTTDNDTLYGRSGNDVLDGGAGVDKLIGGFGNDTLKGNFGDDKLYGGAGNDNLQGGTGIDELHGGDENPNNDIYAKELEWFHNAGDRLDGGFGDDTLYGDKGQDYLRGGAGKDVLYGGEDGDYLNGDAGDDALFGDAGDDFITDNDGSNAFYGGDGNDVIGGTGDQNGGEGNDSLSGIGNGFTLDGGDGDDILFSDATNSTLIGGAGNDRINLYLQDTLDATTNDIIATLTTADAGVGDDVININISRNYSQGISQAKITTGAGADTIELSNMTDSANKLGIITVSDFTVGSVVDHDKINLDVTDTGVLSALVGWDGSANPFDAGFLRLVQNGADTQLQWDKDGSASSNNWTTLITFEGKVASSFNADNFLPAYAPRVVTNTAPTAVSLTNAIIAINENSDTSVPVKVADIQLTDDGAGTNTITLSGADAAKFEAISDALYLKAGVTLDYETQTAYNVNVSVTDKAVLGSTPVTTAYALAVNNVSDPANHVINGTSGANTTLNGTAGDETINGLGNNDIINAGAGDDIVDGGTGNDTVHGGLGNDSLIDWSGINTLYGDEGNDNISGIGNLYGGTGSDTVSPGASTTITLGEGGTDLSVDVLSLFTYLGNAFGTTQSAQASGIIVTDFKPGIGGDKVELNNQFDDLSLYLYGWDGVKNPFDDGYFRLMQNGADTELQLNWDGAAGGFGWQTLAILKNTTATHFTGANFSAGYTPVVASNHEPVATPLSNQALLANTSLNYTLPSNAFVDPEGDALIYTATLSDGTALPSWLSFDKATHTFSGIPANSNAGTLNLSITASDTHGASTSSPLSIKVSGVVNGVVQDGYVAGADLYVDTNNNGKADPSEKTGTKTDANGNFAFSSDLHGTIIAVGGTNTDTNLPNNLVIKGAEGSSVINPITTLVQSYIEQHVGGTVQAAETAVKAALGINAGIDLMHFDPLAPKNAANPQAIELQKIVAQVVVLADLSTNSSTSINNLANVIATSQIPIDLTKIDVVTQILGTTKPNDTVINQIVNTNTAITHVTSINQISQTQEDALNNVNDAPLASNNKLSTPENTAIESKLNAIDVDSNILTYTIVQNPTHGVVSLNTSGNFIYTPAKDYVGADVFSFKANDGQLDSNTGTINLTIDNTNSAPVFTATANTLTVVSNSAINTVATNKGVTFTEAALTHYFTDTDSASLGIKPLLLDTSLKATSNNSLPADTNATGLITLVDDKVLGGKFQMSATDGVAVSSNVNVTYVDKVSSLLTAATVGDSIIVNAKTTAVKLMGGNGNDYLIGNNGNDTLVGGAGNDVLIGGAGKDTFIFNTALSTTNVDTLTDFTSGIDKIQLSHTIFKGFAINKGVGAIDVGLNSGNNKFIYEAATHTLYYDADGGAHNNAVTIAILGGSSVPVTTDFKII</sequence>
<dbReference type="InterPro" id="IPR001343">
    <property type="entry name" value="Hemolysn_Ca-bd"/>
</dbReference>
<dbReference type="PRINTS" id="PR01488">
    <property type="entry name" value="RTXTOXINA"/>
</dbReference>
<dbReference type="Proteomes" id="UP000195667">
    <property type="component" value="Unassembled WGS sequence"/>
</dbReference>
<evidence type="ECO:0000256" key="6">
    <source>
        <dbReference type="ARBA" id="ARBA00022837"/>
    </source>
</evidence>
<dbReference type="SMART" id="SM00736">
    <property type="entry name" value="CADG"/>
    <property type="match status" value="1"/>
</dbReference>
<name>A0A1R4HBA5_9GAMM</name>
<keyword evidence="6" id="KW-0106">Calcium</keyword>
<dbReference type="GO" id="GO:0016020">
    <property type="term" value="C:membrane"/>
    <property type="evidence" value="ECO:0007669"/>
    <property type="project" value="UniProtKB-SubCell"/>
</dbReference>
<dbReference type="GO" id="GO:0005509">
    <property type="term" value="F:calcium ion binding"/>
    <property type="evidence" value="ECO:0007669"/>
    <property type="project" value="InterPro"/>
</dbReference>
<dbReference type="InterPro" id="IPR002126">
    <property type="entry name" value="Cadherin-like_dom"/>
</dbReference>
<evidence type="ECO:0000256" key="3">
    <source>
        <dbReference type="ARBA" id="ARBA00022525"/>
    </source>
</evidence>
<dbReference type="InterPro" id="IPR003995">
    <property type="entry name" value="RTX_toxin_determinant-A"/>
</dbReference>
<comment type="subcellular location">
    <subcellularLocation>
        <location evidence="1">Membrane</location>
    </subcellularLocation>
    <subcellularLocation>
        <location evidence="2">Secreted</location>
    </subcellularLocation>
</comment>
<dbReference type="InterPro" id="IPR006644">
    <property type="entry name" value="Cadg"/>
</dbReference>
<dbReference type="Pfam" id="PF14252">
    <property type="entry name" value="DUF4347"/>
    <property type="match status" value="1"/>
</dbReference>
<dbReference type="Gene3D" id="2.150.10.10">
    <property type="entry name" value="Serralysin-like metalloprotease, C-terminal"/>
    <property type="match status" value="7"/>
</dbReference>
<evidence type="ECO:0000259" key="10">
    <source>
        <dbReference type="PROSITE" id="PS50268"/>
    </source>
</evidence>
<gene>
    <name evidence="11" type="ORF">CRENPOLYSF1_440017</name>
</gene>
<feature type="domain" description="Cadherin" evidence="10">
    <location>
        <begin position="973"/>
        <end position="1074"/>
    </location>
</feature>
<feature type="region of interest" description="Disordered" evidence="9">
    <location>
        <begin position="253"/>
        <end position="280"/>
    </location>
</feature>
<accession>A0A1R4HBA5</accession>
<dbReference type="PANTHER" id="PTHR38340:SF1">
    <property type="entry name" value="S-LAYER PROTEIN"/>
    <property type="match status" value="1"/>
</dbReference>
<dbReference type="Gene3D" id="2.60.40.3440">
    <property type="match status" value="1"/>
</dbReference>
<dbReference type="InterPro" id="IPR025592">
    <property type="entry name" value="DUF4347"/>
</dbReference>
<dbReference type="RefSeq" id="WP_176371099.1">
    <property type="nucleotide sequence ID" value="NZ_FUKI01000120.1"/>
</dbReference>
<dbReference type="Pfam" id="PF05345">
    <property type="entry name" value="He_PIG"/>
    <property type="match status" value="1"/>
</dbReference>
<dbReference type="Pfam" id="PF17963">
    <property type="entry name" value="Big_9"/>
    <property type="match status" value="1"/>
</dbReference>
<dbReference type="PRINTS" id="PR00313">
    <property type="entry name" value="CABNDNGRPT"/>
</dbReference>
<dbReference type="InterPro" id="IPR013783">
    <property type="entry name" value="Ig-like_fold"/>
</dbReference>
<dbReference type="InterPro" id="IPR050557">
    <property type="entry name" value="RTX_toxin/Mannuronan_C5-epim"/>
</dbReference>
<evidence type="ECO:0000256" key="4">
    <source>
        <dbReference type="ARBA" id="ARBA00022656"/>
    </source>
</evidence>
<organism evidence="11 12">
    <name type="scientific">Crenothrix polyspora</name>
    <dbReference type="NCBI Taxonomy" id="360316"/>
    <lineage>
        <taxon>Bacteria</taxon>
        <taxon>Pseudomonadati</taxon>
        <taxon>Pseudomonadota</taxon>
        <taxon>Gammaproteobacteria</taxon>
        <taxon>Methylococcales</taxon>
        <taxon>Crenotrichaceae</taxon>
        <taxon>Crenothrix</taxon>
    </lineage>
</organism>